<feature type="compositionally biased region" description="Polar residues" evidence="1">
    <location>
        <begin position="1197"/>
        <end position="1215"/>
    </location>
</feature>
<feature type="compositionally biased region" description="Low complexity" evidence="1">
    <location>
        <begin position="1267"/>
        <end position="1285"/>
    </location>
</feature>
<feature type="compositionally biased region" description="Basic and acidic residues" evidence="1">
    <location>
        <begin position="308"/>
        <end position="320"/>
    </location>
</feature>
<accession>A0ABR3Y329</accession>
<feature type="compositionally biased region" description="Polar residues" evidence="1">
    <location>
        <begin position="807"/>
        <end position="826"/>
    </location>
</feature>
<dbReference type="InterPro" id="IPR011564">
    <property type="entry name" value="Telomer_end-bd_POT1/Cdc13"/>
</dbReference>
<protein>
    <recommendedName>
        <fullName evidence="2">Telomeric single stranded DNA binding POT1/Cdc13 domain-containing protein</fullName>
    </recommendedName>
</protein>
<comment type="caution">
    <text evidence="3">The sequence shown here is derived from an EMBL/GenBank/DDBJ whole genome shotgun (WGS) entry which is preliminary data.</text>
</comment>
<evidence type="ECO:0000313" key="3">
    <source>
        <dbReference type="EMBL" id="KAL1882696.1"/>
    </source>
</evidence>
<dbReference type="SMART" id="SM00976">
    <property type="entry name" value="Telo_bind"/>
    <property type="match status" value="1"/>
</dbReference>
<dbReference type="Gene3D" id="2.40.50.140">
    <property type="entry name" value="Nucleic acid-binding proteins"/>
    <property type="match status" value="1"/>
</dbReference>
<dbReference type="SUPFAM" id="SSF50249">
    <property type="entry name" value="Nucleic acid-binding proteins"/>
    <property type="match status" value="1"/>
</dbReference>
<feature type="compositionally biased region" description="Polar residues" evidence="1">
    <location>
        <begin position="955"/>
        <end position="965"/>
    </location>
</feature>
<reference evidence="3 4" key="1">
    <citation type="journal article" date="2024" name="Commun. Biol.">
        <title>Comparative genomic analysis of thermophilic fungi reveals convergent evolutionary adaptations and gene losses.</title>
        <authorList>
            <person name="Steindorff A.S."/>
            <person name="Aguilar-Pontes M.V."/>
            <person name="Robinson A.J."/>
            <person name="Andreopoulos B."/>
            <person name="LaButti K."/>
            <person name="Kuo A."/>
            <person name="Mondo S."/>
            <person name="Riley R."/>
            <person name="Otillar R."/>
            <person name="Haridas S."/>
            <person name="Lipzen A."/>
            <person name="Grimwood J."/>
            <person name="Schmutz J."/>
            <person name="Clum A."/>
            <person name="Reid I.D."/>
            <person name="Moisan M.C."/>
            <person name="Butler G."/>
            <person name="Nguyen T.T.M."/>
            <person name="Dewar K."/>
            <person name="Conant G."/>
            <person name="Drula E."/>
            <person name="Henrissat B."/>
            <person name="Hansel C."/>
            <person name="Singer S."/>
            <person name="Hutchinson M.I."/>
            <person name="de Vries R.P."/>
            <person name="Natvig D.O."/>
            <person name="Powell A.J."/>
            <person name="Tsang A."/>
            <person name="Grigoriev I.V."/>
        </authorList>
    </citation>
    <scope>NUCLEOTIDE SEQUENCE [LARGE SCALE GENOMIC DNA]</scope>
    <source>
        <strain evidence="3 4">ATCC 24622</strain>
    </source>
</reference>
<feature type="compositionally biased region" description="Acidic residues" evidence="1">
    <location>
        <begin position="624"/>
        <end position="635"/>
    </location>
</feature>
<dbReference type="EMBL" id="JAZHXJ010000014">
    <property type="protein sequence ID" value="KAL1882696.1"/>
    <property type="molecule type" value="Genomic_DNA"/>
</dbReference>
<evidence type="ECO:0000259" key="2">
    <source>
        <dbReference type="SMART" id="SM00976"/>
    </source>
</evidence>
<feature type="compositionally biased region" description="Basic and acidic residues" evidence="1">
    <location>
        <begin position="607"/>
        <end position="622"/>
    </location>
</feature>
<feature type="compositionally biased region" description="Acidic residues" evidence="1">
    <location>
        <begin position="537"/>
        <end position="589"/>
    </location>
</feature>
<feature type="compositionally biased region" description="Polar residues" evidence="1">
    <location>
        <begin position="342"/>
        <end position="352"/>
    </location>
</feature>
<evidence type="ECO:0000256" key="1">
    <source>
        <dbReference type="SAM" id="MobiDB-lite"/>
    </source>
</evidence>
<dbReference type="CDD" id="cd04497">
    <property type="entry name" value="hPOT1_OB1_like"/>
    <property type="match status" value="1"/>
</dbReference>
<dbReference type="Pfam" id="PF02765">
    <property type="entry name" value="POT1"/>
    <property type="match status" value="1"/>
</dbReference>
<feature type="region of interest" description="Disordered" evidence="1">
    <location>
        <begin position="1494"/>
        <end position="1513"/>
    </location>
</feature>
<organism evidence="3 4">
    <name type="scientific">Phialemonium thermophilum</name>
    <dbReference type="NCBI Taxonomy" id="223376"/>
    <lineage>
        <taxon>Eukaryota</taxon>
        <taxon>Fungi</taxon>
        <taxon>Dikarya</taxon>
        <taxon>Ascomycota</taxon>
        <taxon>Pezizomycotina</taxon>
        <taxon>Sordariomycetes</taxon>
        <taxon>Sordariomycetidae</taxon>
        <taxon>Cephalothecales</taxon>
        <taxon>Cephalothecaceae</taxon>
        <taxon>Phialemonium</taxon>
    </lineage>
</organism>
<proteinExistence type="predicted"/>
<feature type="compositionally biased region" description="Basic and acidic residues" evidence="1">
    <location>
        <begin position="791"/>
        <end position="805"/>
    </location>
</feature>
<feature type="compositionally biased region" description="Acidic residues" evidence="1">
    <location>
        <begin position="651"/>
        <end position="676"/>
    </location>
</feature>
<sequence>MGSAQEGFALPDSVIRTPISQLSPDLGDQSTRVVVGEVTILWPFNSVARSLAFLLAEPDILLRRNKGQVRVQLSGSSARLVADWKLGGGDRLALSLDGVKWGEDESLGRGSESRLRWQLEFDERLKLQARVGASAELKRADIDHPPTVHEEAHQDIVDAPNDSVPADILSPVSDPFLRQAPEVDAYELKSPAFLKRARVSYGSLLEGDGDIFGEDEGRWTNGRKRARFGRGSSIWRYASKSPSPESQPEPEPESRVEQAHVPGVDAGTQSSPIRESSPGLPSSMVPTENHSRPPNQQPTEVEGTTGTLDERHSPQRDSEHGLSPVPPPKEEKKNVPEPPNATAPSVRQSSVLFGNAAPGHDPHTTSWFSASAPPTAETGLNIADRVRFGFSHQPDPGLALHHQTQPSLAPSEHRSGGDEPFPGAHSQEPPLAKYAEMETYVDAAEEEVELQSTSGLGVPENPPVDETFERDQWDMATQSPDYNRTEGGHFGIDALEEGTRITTGEAALRSDEITPDAVPPGFDSYGGRGQGASEHDESPDEEENSDESDSGEELVENDEVEEESEDEVGVTDEDDAQYDEDGEELEQGDYDQRQYEAPSDDEEGLSDAEHEVVREIADRYSEQDIMDSSEDDSEEERSSAIRGSGHRTESEEQDGYEDDEEEDDEEEEEEEEEEENEYRPWIPGTRRQDPVPKNPVVISLLSDSEDESDDEQKSTAPKADQPLPVSNDRHPATGALPAEAQGGASRAHPANGPLENRDNHTTATDQDTRTPVDGVEDRVENLPSSLPTGVEVKDFAIGSKEDMAKQENGNTPLPNGTESGTDTQPTHEVLVTPVMGPQDERGGLAGSERTNSVVDQNVEVGQQLRQSTEERMEIDGPERLNDEDLQTSQPTQSISVEHGAPPLDHLLNGHQASGPDVSSTATPMDVDVPVLEGSSSNSQPTVESQPHPPDEDTTMPDTAGQNNNKGPALPSSPPLTQPAESRVPIAHNVSSPVTDPTPANLKQAELPPTPTETQPHLVSPSRLPESTEIVSSDIAQERTTEEAPITSSQTPETEEEKEPGANGDEQEPVSEPVAERTASEPGRQAQRDESHEGSGAAEVQQESLASAEPHAEVEEMGQNAVQQVEIVSQVLEVTTQDGDDVSLLAVQEADTSITTKPAEESPKLAQEPSESEAHASDIDNSQLTAGQEDAKAPDESAASSFEETVPQQAGSSPTKESVHAAEQPSQTRSGRRRRSQVQDVITVKPRAKGRKTPGPPSKQEVGAMETVVYSPAAPPAKKVVPKNAPSEAPRSPMKTRARSGSLRTSVTPDRDESVEQPVSSAAAPTAEISVDIEAKSASPSAPKPDVSKQLRKALPGFSTLKALKQHNNKRVKVAAVVTTQPPAPQRAKRQYSTAFRIADYSVAPNQTVEVQFSHAHKDYFPLVQSGDAIVLRDFEVVTLGDRDLGLRNVDDSSWSAVTRDGHLESRGQQPVKLSEAEAGFAQALRSWYSSLNDGARSKLDNASHKAAEGSATK</sequence>
<keyword evidence="4" id="KW-1185">Reference proteome</keyword>
<feature type="domain" description="Telomeric single stranded DNA binding POT1/Cdc13" evidence="2">
    <location>
        <begin position="1357"/>
        <end position="1489"/>
    </location>
</feature>
<dbReference type="Proteomes" id="UP001586593">
    <property type="component" value="Unassembled WGS sequence"/>
</dbReference>
<feature type="region of interest" description="Disordered" evidence="1">
    <location>
        <begin position="1135"/>
        <end position="1347"/>
    </location>
</feature>
<dbReference type="InterPro" id="IPR012340">
    <property type="entry name" value="NA-bd_OB-fold"/>
</dbReference>
<feature type="compositionally biased region" description="Basic and acidic residues" evidence="1">
    <location>
        <begin position="867"/>
        <end position="882"/>
    </location>
</feature>
<feature type="region of interest" description="Disordered" evidence="1">
    <location>
        <begin position="235"/>
        <end position="466"/>
    </location>
</feature>
<feature type="compositionally biased region" description="Basic and acidic residues" evidence="1">
    <location>
        <begin position="755"/>
        <end position="780"/>
    </location>
</feature>
<feature type="compositionally biased region" description="Polar residues" evidence="1">
    <location>
        <begin position="886"/>
        <end position="895"/>
    </location>
</feature>
<feature type="region of interest" description="Disordered" evidence="1">
    <location>
        <begin position="501"/>
        <end position="1119"/>
    </location>
</feature>
<feature type="compositionally biased region" description="Polar residues" evidence="1">
    <location>
        <begin position="933"/>
        <end position="944"/>
    </location>
</feature>
<feature type="compositionally biased region" description="Polar residues" evidence="1">
    <location>
        <begin position="284"/>
        <end position="307"/>
    </location>
</feature>
<feature type="compositionally biased region" description="Basic and acidic residues" evidence="1">
    <location>
        <begin position="1495"/>
        <end position="1507"/>
    </location>
</feature>
<feature type="compositionally biased region" description="Polar residues" evidence="1">
    <location>
        <begin position="848"/>
        <end position="866"/>
    </location>
</feature>
<gene>
    <name evidence="3" type="ORF">VTK73DRAFT_1608</name>
</gene>
<name>A0ABR3Y329_9PEZI</name>
<evidence type="ECO:0000313" key="4">
    <source>
        <dbReference type="Proteomes" id="UP001586593"/>
    </source>
</evidence>